<dbReference type="InterPro" id="IPR023210">
    <property type="entry name" value="NADP_OxRdtase_dom"/>
</dbReference>
<dbReference type="InterPro" id="IPR020471">
    <property type="entry name" value="AKR"/>
</dbReference>
<dbReference type="InterPro" id="IPR036812">
    <property type="entry name" value="NAD(P)_OxRdtase_dom_sf"/>
</dbReference>
<organism evidence="3 4">
    <name type="scientific">Seiridium unicorne</name>
    <dbReference type="NCBI Taxonomy" id="138068"/>
    <lineage>
        <taxon>Eukaryota</taxon>
        <taxon>Fungi</taxon>
        <taxon>Dikarya</taxon>
        <taxon>Ascomycota</taxon>
        <taxon>Pezizomycotina</taxon>
        <taxon>Sordariomycetes</taxon>
        <taxon>Xylariomycetidae</taxon>
        <taxon>Amphisphaeriales</taxon>
        <taxon>Sporocadaceae</taxon>
        <taxon>Seiridium</taxon>
    </lineage>
</organism>
<proteinExistence type="predicted"/>
<keyword evidence="1" id="KW-0560">Oxidoreductase</keyword>
<keyword evidence="4" id="KW-1185">Reference proteome</keyword>
<sequence>MSDLTLQSKVKLAGGHDMPLLGFGTSSSTSRKLADTAARSPADEAERCVKEALNVGYRHIDSAAAYRNEAPCGSAIRSLASTIPRSEVFFTSKVRTKGMSYESAKATVVNTLQETGLDYVDLMLLHAPYGGSAVRKEAWKALVESVEEGKVRSIGVSNYGLHHLQELNQHITELASERGGPGKGGVVSVGQWEIHPWLPRRDIVGWAKENGVAVQAYCPLVRGERWSEEVLQDLSKKHNKTAAQVLVRWSLQKGYIPLPKSVTASRIQENAQVFDFELDEGDMQKLELDEYAPCTWDPTTSALDNGTTKA</sequence>
<dbReference type="Proteomes" id="UP001408356">
    <property type="component" value="Unassembled WGS sequence"/>
</dbReference>
<dbReference type="Pfam" id="PF00248">
    <property type="entry name" value="Aldo_ket_red"/>
    <property type="match status" value="1"/>
</dbReference>
<dbReference type="PANTHER" id="PTHR43827">
    <property type="entry name" value="2,5-DIKETO-D-GLUCONIC ACID REDUCTASE"/>
    <property type="match status" value="1"/>
</dbReference>
<protein>
    <submittedName>
        <fullName evidence="3">Aldo-keto reductase-like protein</fullName>
    </submittedName>
</protein>
<dbReference type="PROSITE" id="PS00798">
    <property type="entry name" value="ALDOKETO_REDUCTASE_1"/>
    <property type="match status" value="1"/>
</dbReference>
<dbReference type="PROSITE" id="PS00063">
    <property type="entry name" value="ALDOKETO_REDUCTASE_3"/>
    <property type="match status" value="1"/>
</dbReference>
<dbReference type="PIRSF" id="PIRSF000097">
    <property type="entry name" value="AKR"/>
    <property type="match status" value="1"/>
</dbReference>
<dbReference type="SUPFAM" id="SSF51430">
    <property type="entry name" value="NAD(P)-linked oxidoreductase"/>
    <property type="match status" value="1"/>
</dbReference>
<dbReference type="PROSITE" id="PS00062">
    <property type="entry name" value="ALDOKETO_REDUCTASE_2"/>
    <property type="match status" value="1"/>
</dbReference>
<comment type="caution">
    <text evidence="3">The sequence shown here is derived from an EMBL/GenBank/DDBJ whole genome shotgun (WGS) entry which is preliminary data.</text>
</comment>
<dbReference type="PRINTS" id="PR00069">
    <property type="entry name" value="ALDKETRDTASE"/>
</dbReference>
<gene>
    <name evidence="3" type="ORF">SUNI508_08484</name>
</gene>
<name>A0ABR2UTR5_9PEZI</name>
<evidence type="ECO:0000313" key="4">
    <source>
        <dbReference type="Proteomes" id="UP001408356"/>
    </source>
</evidence>
<dbReference type="Gene3D" id="3.20.20.100">
    <property type="entry name" value="NADP-dependent oxidoreductase domain"/>
    <property type="match status" value="1"/>
</dbReference>
<dbReference type="InterPro" id="IPR018170">
    <property type="entry name" value="Aldo/ket_reductase_CS"/>
</dbReference>
<reference evidence="3 4" key="1">
    <citation type="journal article" date="2024" name="J. Plant Pathol.">
        <title>Sequence and assembly of the genome of Seiridium unicorne, isolate CBS 538.82, causal agent of cypress canker disease.</title>
        <authorList>
            <person name="Scali E."/>
            <person name="Rocca G.D."/>
            <person name="Danti R."/>
            <person name="Garbelotto M."/>
            <person name="Barberini S."/>
            <person name="Baroncelli R."/>
            <person name="Emiliani G."/>
        </authorList>
    </citation>
    <scope>NUCLEOTIDE SEQUENCE [LARGE SCALE GENOMIC DNA]</scope>
    <source>
        <strain evidence="3 4">BM-138-508</strain>
    </source>
</reference>
<feature type="domain" description="NADP-dependent oxidoreductase" evidence="2">
    <location>
        <begin position="21"/>
        <end position="287"/>
    </location>
</feature>
<evidence type="ECO:0000259" key="2">
    <source>
        <dbReference type="Pfam" id="PF00248"/>
    </source>
</evidence>
<evidence type="ECO:0000313" key="3">
    <source>
        <dbReference type="EMBL" id="KAK9418055.1"/>
    </source>
</evidence>
<accession>A0ABR2UTR5</accession>
<evidence type="ECO:0000256" key="1">
    <source>
        <dbReference type="ARBA" id="ARBA00023002"/>
    </source>
</evidence>
<dbReference type="EMBL" id="JARVKF010000394">
    <property type="protein sequence ID" value="KAK9418055.1"/>
    <property type="molecule type" value="Genomic_DNA"/>
</dbReference>
<dbReference type="PANTHER" id="PTHR43827:SF13">
    <property type="entry name" value="ALDO_KETO REDUCTASE FAMILY PROTEIN"/>
    <property type="match status" value="1"/>
</dbReference>
<dbReference type="CDD" id="cd19071">
    <property type="entry name" value="AKR_AKR1-5-like"/>
    <property type="match status" value="1"/>
</dbReference>